<accession>A0AAP0QH57</accession>
<evidence type="ECO:0000256" key="1">
    <source>
        <dbReference type="SAM" id="Phobius"/>
    </source>
</evidence>
<comment type="caution">
    <text evidence="2">The sequence shown here is derived from an EMBL/GenBank/DDBJ whole genome shotgun (WGS) entry which is preliminary data.</text>
</comment>
<dbReference type="Proteomes" id="UP001428341">
    <property type="component" value="Unassembled WGS sequence"/>
</dbReference>
<keyword evidence="3" id="KW-1185">Reference proteome</keyword>
<proteinExistence type="predicted"/>
<evidence type="ECO:0000313" key="3">
    <source>
        <dbReference type="Proteomes" id="UP001428341"/>
    </source>
</evidence>
<organism evidence="2 3">
    <name type="scientific">Citrus x changshan-huyou</name>
    <dbReference type="NCBI Taxonomy" id="2935761"/>
    <lineage>
        <taxon>Eukaryota</taxon>
        <taxon>Viridiplantae</taxon>
        <taxon>Streptophyta</taxon>
        <taxon>Embryophyta</taxon>
        <taxon>Tracheophyta</taxon>
        <taxon>Spermatophyta</taxon>
        <taxon>Magnoliopsida</taxon>
        <taxon>eudicotyledons</taxon>
        <taxon>Gunneridae</taxon>
        <taxon>Pentapetalae</taxon>
        <taxon>rosids</taxon>
        <taxon>malvids</taxon>
        <taxon>Sapindales</taxon>
        <taxon>Rutaceae</taxon>
        <taxon>Aurantioideae</taxon>
        <taxon>Citrus</taxon>
    </lineage>
</organism>
<name>A0AAP0QH57_9ROSI</name>
<gene>
    <name evidence="2" type="ORF">WN944_003731</name>
</gene>
<evidence type="ECO:0000313" key="2">
    <source>
        <dbReference type="EMBL" id="KAK9193035.1"/>
    </source>
</evidence>
<feature type="transmembrane region" description="Helical" evidence="1">
    <location>
        <begin position="78"/>
        <end position="98"/>
    </location>
</feature>
<sequence length="100" mass="11805">MPTSLFLFSYGMFGLQKKYKKKRGEKTRVRKKKLGEKYKFFDQPNNGTKINFFFFTLFLCPLLTACSPCLPVLLIKVLFIYLFILCMLIWRLATGIVLKF</sequence>
<dbReference type="EMBL" id="JBCGBO010000006">
    <property type="protein sequence ID" value="KAK9193035.1"/>
    <property type="molecule type" value="Genomic_DNA"/>
</dbReference>
<keyword evidence="1" id="KW-0812">Transmembrane</keyword>
<dbReference type="AlphaFoldDB" id="A0AAP0QH57"/>
<reference evidence="2 3" key="1">
    <citation type="submission" date="2024-05" db="EMBL/GenBank/DDBJ databases">
        <title>Haplotype-resolved chromosome-level genome assembly of Huyou (Citrus changshanensis).</title>
        <authorList>
            <person name="Miao C."/>
            <person name="Chen W."/>
            <person name="Wu Y."/>
            <person name="Wang L."/>
            <person name="Zhao S."/>
            <person name="Grierson D."/>
            <person name="Xu C."/>
            <person name="Chen K."/>
        </authorList>
    </citation>
    <scope>NUCLEOTIDE SEQUENCE [LARGE SCALE GENOMIC DNA]</scope>
    <source>
        <strain evidence="2">01-14</strain>
        <tissue evidence="2">Leaf</tissue>
    </source>
</reference>
<protein>
    <submittedName>
        <fullName evidence="2">Uncharacterized protein</fullName>
    </submittedName>
</protein>
<keyword evidence="1" id="KW-0472">Membrane</keyword>
<keyword evidence="1" id="KW-1133">Transmembrane helix</keyword>